<evidence type="ECO:0000259" key="5">
    <source>
        <dbReference type="Pfam" id="PF04828"/>
    </source>
</evidence>
<keyword evidence="3" id="KW-0862">Zinc</keyword>
<dbReference type="PANTHER" id="PTHR33337:SF40">
    <property type="entry name" value="CENP-V_GFA DOMAIN-CONTAINING PROTEIN-RELATED"/>
    <property type="match status" value="1"/>
</dbReference>
<dbReference type="GO" id="GO:0046872">
    <property type="term" value="F:metal ion binding"/>
    <property type="evidence" value="ECO:0007669"/>
    <property type="project" value="UniProtKB-KW"/>
</dbReference>
<gene>
    <name evidence="6" type="ORF">RSE6_09392</name>
</gene>
<sequence>MTQSSCLCGSNVITYNDSAIVKFRCHCTDERKLTGAAFALNILFKATDLRIIRGNLSARGTSTGYPGLMVIKAGCIDLPDGRDPSTEYIPDVEIFTGSRVPWVMPIATARQDWGDFTSL</sequence>
<evidence type="ECO:0000256" key="2">
    <source>
        <dbReference type="ARBA" id="ARBA00022723"/>
    </source>
</evidence>
<dbReference type="PANTHER" id="PTHR33337">
    <property type="entry name" value="GFA DOMAIN-CONTAINING PROTEIN"/>
    <property type="match status" value="1"/>
</dbReference>
<name>A0A1E1MHS9_RHYSE</name>
<evidence type="ECO:0000313" key="7">
    <source>
        <dbReference type="Proteomes" id="UP000177625"/>
    </source>
</evidence>
<evidence type="ECO:0000256" key="3">
    <source>
        <dbReference type="ARBA" id="ARBA00022833"/>
    </source>
</evidence>
<dbReference type="EMBL" id="FJVC01000346">
    <property type="protein sequence ID" value="CZT48661.1"/>
    <property type="molecule type" value="Genomic_DNA"/>
</dbReference>
<feature type="domain" description="CENP-V/GFA" evidence="5">
    <location>
        <begin position="2"/>
        <end position="58"/>
    </location>
</feature>
<dbReference type="InterPro" id="IPR011057">
    <property type="entry name" value="Mss4-like_sf"/>
</dbReference>
<keyword evidence="7" id="KW-1185">Reference proteome</keyword>
<evidence type="ECO:0000256" key="1">
    <source>
        <dbReference type="ARBA" id="ARBA00005495"/>
    </source>
</evidence>
<dbReference type="Gene3D" id="3.90.1590.10">
    <property type="entry name" value="glutathione-dependent formaldehyde- activating enzyme (gfa)"/>
    <property type="match status" value="1"/>
</dbReference>
<keyword evidence="4" id="KW-0456">Lyase</keyword>
<comment type="similarity">
    <text evidence="1">Belongs to the Gfa family.</text>
</comment>
<reference evidence="7" key="1">
    <citation type="submission" date="2016-03" db="EMBL/GenBank/DDBJ databases">
        <authorList>
            <person name="Guldener U."/>
        </authorList>
    </citation>
    <scope>NUCLEOTIDE SEQUENCE [LARGE SCALE GENOMIC DNA]</scope>
</reference>
<dbReference type="SUPFAM" id="SSF51316">
    <property type="entry name" value="Mss4-like"/>
    <property type="match status" value="1"/>
</dbReference>
<accession>A0A1E1MHS9</accession>
<evidence type="ECO:0000256" key="4">
    <source>
        <dbReference type="ARBA" id="ARBA00023239"/>
    </source>
</evidence>
<dbReference type="GO" id="GO:0016846">
    <property type="term" value="F:carbon-sulfur lyase activity"/>
    <property type="evidence" value="ECO:0007669"/>
    <property type="project" value="InterPro"/>
</dbReference>
<organism evidence="6 7">
    <name type="scientific">Rhynchosporium secalis</name>
    <name type="common">Barley scald fungus</name>
    <dbReference type="NCBI Taxonomy" id="38038"/>
    <lineage>
        <taxon>Eukaryota</taxon>
        <taxon>Fungi</taxon>
        <taxon>Dikarya</taxon>
        <taxon>Ascomycota</taxon>
        <taxon>Pezizomycotina</taxon>
        <taxon>Leotiomycetes</taxon>
        <taxon>Helotiales</taxon>
        <taxon>Ploettnerulaceae</taxon>
        <taxon>Rhynchosporium</taxon>
    </lineage>
</organism>
<evidence type="ECO:0000313" key="6">
    <source>
        <dbReference type="EMBL" id="CZT48661.1"/>
    </source>
</evidence>
<keyword evidence="2" id="KW-0479">Metal-binding</keyword>
<proteinExistence type="inferred from homology"/>
<dbReference type="Proteomes" id="UP000177625">
    <property type="component" value="Unassembled WGS sequence"/>
</dbReference>
<dbReference type="InterPro" id="IPR006913">
    <property type="entry name" value="CENP-V/GFA"/>
</dbReference>
<dbReference type="AlphaFoldDB" id="A0A1E1MHS9"/>
<dbReference type="Pfam" id="PF04828">
    <property type="entry name" value="GFA"/>
    <property type="match status" value="1"/>
</dbReference>
<protein>
    <recommendedName>
        <fullName evidence="5">CENP-V/GFA domain-containing protein</fullName>
    </recommendedName>
</protein>